<dbReference type="Pfam" id="PF01417">
    <property type="entry name" value="ENTH"/>
    <property type="match status" value="1"/>
</dbReference>
<dbReference type="PANTHER" id="PTHR12276">
    <property type="entry name" value="EPSIN/ENT-RELATED"/>
    <property type="match status" value="1"/>
</dbReference>
<dbReference type="FunFam" id="1.25.40.90:FF:000006">
    <property type="entry name" value="Clathrin interactor 1"/>
    <property type="match status" value="1"/>
</dbReference>
<dbReference type="PROSITE" id="PS50942">
    <property type="entry name" value="ENTH"/>
    <property type="match status" value="1"/>
</dbReference>
<reference evidence="3" key="4">
    <citation type="submission" date="2025-09" db="UniProtKB">
        <authorList>
            <consortium name="Ensembl"/>
        </authorList>
    </citation>
    <scope>IDENTIFICATION</scope>
    <source>
        <strain evidence="3">HSOK</strain>
    </source>
</reference>
<dbReference type="SMART" id="SM00273">
    <property type="entry name" value="ENTH"/>
    <property type="match status" value="1"/>
</dbReference>
<feature type="domain" description="ENTH" evidence="2">
    <location>
        <begin position="16"/>
        <end position="147"/>
    </location>
</feature>
<reference evidence="3" key="3">
    <citation type="submission" date="2025-08" db="UniProtKB">
        <authorList>
            <consortium name="Ensembl"/>
        </authorList>
    </citation>
    <scope>IDENTIFICATION</scope>
    <source>
        <strain evidence="3">HSOK</strain>
    </source>
</reference>
<reference evidence="3 4" key="2">
    <citation type="submission" date="2017-04" db="EMBL/GenBank/DDBJ databases">
        <title>CpG methylation of centromeres and impact of large insertions on vertebrate speciation.</title>
        <authorList>
            <person name="Ichikawa K."/>
            <person name="Yoshimura J."/>
            <person name="Morishita S."/>
        </authorList>
    </citation>
    <scope>NUCLEOTIDE SEQUENCE</scope>
    <source>
        <strain evidence="3 4">HSOK</strain>
    </source>
</reference>
<evidence type="ECO:0000259" key="2">
    <source>
        <dbReference type="PROSITE" id="PS50942"/>
    </source>
</evidence>
<dbReference type="InterPro" id="IPR008942">
    <property type="entry name" value="ENTH_VHS"/>
</dbReference>
<evidence type="ECO:0000313" key="4">
    <source>
        <dbReference type="Proteomes" id="UP000265200"/>
    </source>
</evidence>
<feature type="region of interest" description="Disordered" evidence="1">
    <location>
        <begin position="213"/>
        <end position="301"/>
    </location>
</feature>
<sequence length="613" mass="67148">MLNMWKVRELVDKATNVVMNYSEVESKVREATNDDPWGPSGQMMTEISRATFMYEQFPEVMNMLWARMLRDNKKNWRRVYKHILLKLLFLFSPQVVTSAREHLYDLRSLESYHFVDENGKDQGINVRQKVKEMVDFIQDDDRLREERKKAKKNKDKYIGVSSDSMGYRAGDRYDSSDNRGRWDDDWEKKGPFPFSEKLGEISDKIGSTINDTINTFRKKDRDDSPDRFSDNEEEQNRSSRNGQSAKDFKDEEETVTTKSVHIVQATETTATRKRGGPSKKVDLGAAANYKGDQSPDTSAKQVTRGQCKVKFTDNTSGWFMTGLKFVFRLTFLQTQPAAAPQPSIAAATSPTSPNGEFGEWNAFPGGQIPPSAQSADFGGNDLFGAMAAGPAPNPVSAPPAAPAFLDQFDLLGTSQSITSSQSLNVSMSSTQSMNTTVLPLSKSQPIQNMGSVLQPLSVQQGVPAQGAAAKASLPSTWSDPTVNISLDFLSPGMQPPKPSQPSLNTLQHGNQAPANMLAQGFSSMNLGPTPVRPAFNTMMHPGMGMGMGMSMAPNQGMMGMNMGMPQGGMPMGMPQGGMAMGMPGTMGMGMGMSPAMAQQPKHDAFADFGNFGK</sequence>
<accession>A0A3P9HDJ3</accession>
<dbReference type="SUPFAM" id="SSF48464">
    <property type="entry name" value="ENTH/VHS domain"/>
    <property type="match status" value="1"/>
</dbReference>
<name>A0A3P9HDJ3_ORYLA</name>
<dbReference type="GO" id="GO:0005737">
    <property type="term" value="C:cytoplasm"/>
    <property type="evidence" value="ECO:0007669"/>
    <property type="project" value="UniProtKB-ARBA"/>
</dbReference>
<evidence type="ECO:0000256" key="1">
    <source>
        <dbReference type="SAM" id="MobiDB-lite"/>
    </source>
</evidence>
<reference key="1">
    <citation type="journal article" date="2007" name="Nature">
        <title>The medaka draft genome and insights into vertebrate genome evolution.</title>
        <authorList>
            <person name="Kasahara M."/>
            <person name="Naruse K."/>
            <person name="Sasaki S."/>
            <person name="Nakatani Y."/>
            <person name="Qu W."/>
            <person name="Ahsan B."/>
            <person name="Yamada T."/>
            <person name="Nagayasu Y."/>
            <person name="Doi K."/>
            <person name="Kasai Y."/>
            <person name="Jindo T."/>
            <person name="Kobayashi D."/>
            <person name="Shimada A."/>
            <person name="Toyoda A."/>
            <person name="Kuroki Y."/>
            <person name="Fujiyama A."/>
            <person name="Sasaki T."/>
            <person name="Shimizu A."/>
            <person name="Asakawa S."/>
            <person name="Shimizu N."/>
            <person name="Hashimoto S."/>
            <person name="Yang J."/>
            <person name="Lee Y."/>
            <person name="Matsushima K."/>
            <person name="Sugano S."/>
            <person name="Sakaizumi M."/>
            <person name="Narita T."/>
            <person name="Ohishi K."/>
            <person name="Haga S."/>
            <person name="Ohta F."/>
            <person name="Nomoto H."/>
            <person name="Nogata K."/>
            <person name="Morishita T."/>
            <person name="Endo T."/>
            <person name="Shin-I T."/>
            <person name="Takeda H."/>
            <person name="Morishita S."/>
            <person name="Kohara Y."/>
        </authorList>
    </citation>
    <scope>NUCLEOTIDE SEQUENCE [LARGE SCALE GENOMIC DNA]</scope>
    <source>
        <strain>Hd-rR</strain>
    </source>
</reference>
<organism evidence="3 4">
    <name type="scientific">Oryzias latipes</name>
    <name type="common">Japanese rice fish</name>
    <name type="synonym">Japanese killifish</name>
    <dbReference type="NCBI Taxonomy" id="8090"/>
    <lineage>
        <taxon>Eukaryota</taxon>
        <taxon>Metazoa</taxon>
        <taxon>Chordata</taxon>
        <taxon>Craniata</taxon>
        <taxon>Vertebrata</taxon>
        <taxon>Euteleostomi</taxon>
        <taxon>Actinopterygii</taxon>
        <taxon>Neopterygii</taxon>
        <taxon>Teleostei</taxon>
        <taxon>Neoteleostei</taxon>
        <taxon>Acanthomorphata</taxon>
        <taxon>Ovalentaria</taxon>
        <taxon>Atherinomorphae</taxon>
        <taxon>Beloniformes</taxon>
        <taxon>Adrianichthyidae</taxon>
        <taxon>Oryziinae</taxon>
        <taxon>Oryzias</taxon>
    </lineage>
</organism>
<dbReference type="AlphaFoldDB" id="A0A3P9HDJ3"/>
<dbReference type="CDD" id="cd16989">
    <property type="entry name" value="ENTH_EpsinR"/>
    <property type="match status" value="1"/>
</dbReference>
<feature type="compositionally biased region" description="Basic and acidic residues" evidence="1">
    <location>
        <begin position="169"/>
        <end position="188"/>
    </location>
</feature>
<dbReference type="Proteomes" id="UP000265200">
    <property type="component" value="Chromosome 10"/>
</dbReference>
<dbReference type="Gene3D" id="1.25.40.90">
    <property type="match status" value="1"/>
</dbReference>
<proteinExistence type="predicted"/>
<evidence type="ECO:0000313" key="3">
    <source>
        <dbReference type="Ensembl" id="ENSORLP00015005658.1"/>
    </source>
</evidence>
<dbReference type="PANTHER" id="PTHR12276:SF124">
    <property type="entry name" value="CLATHRIN INTERACTOR 1"/>
    <property type="match status" value="1"/>
</dbReference>
<feature type="compositionally biased region" description="Basic and acidic residues" evidence="1">
    <location>
        <begin position="217"/>
        <end position="237"/>
    </location>
</feature>
<protein>
    <submittedName>
        <fullName evidence="3">Clathrin interactor 1a</fullName>
    </submittedName>
</protein>
<feature type="region of interest" description="Disordered" evidence="1">
    <location>
        <begin position="168"/>
        <end position="188"/>
    </location>
</feature>
<dbReference type="InterPro" id="IPR013809">
    <property type="entry name" value="ENTH"/>
</dbReference>
<dbReference type="Ensembl" id="ENSORLT00015005557.1">
    <property type="protein sequence ID" value="ENSORLP00015005658.1"/>
    <property type="gene ID" value="ENSORLG00015006470.1"/>
</dbReference>